<gene>
    <name evidence="10" type="ORF">H6D15_11480</name>
</gene>
<protein>
    <recommendedName>
        <fullName evidence="2">histidine kinase</fullName>
        <ecNumber evidence="2">2.7.13.3</ecNumber>
    </recommendedName>
</protein>
<dbReference type="SUPFAM" id="SSF47384">
    <property type="entry name" value="Homodimeric domain of signal transducing histidine kinase"/>
    <property type="match status" value="1"/>
</dbReference>
<feature type="transmembrane region" description="Helical" evidence="8">
    <location>
        <begin position="121"/>
        <end position="142"/>
    </location>
</feature>
<sequence>MSVFERQEEADSILVNHLPEVAKRATSLRTVQQKKKGIAGFFGGKKTVQVLPSAQELHEFGDSLIALQRKQATEMDAYTDSLRIRNRTLNTQLNRLVSDLDRQALGAFIQKERKMAEAQSLSVRLFTATISAAIILLFLSYLTIHRELKRNADEKKKREKLIGKLQESNAKNEKLLRLRRNLIQNVSHELRTPLTAISGNAELLLNDDNKDSRVRHAETIKTSAGRMASMLNSLLDYFRLDSRKVTILSKPFRLNLIDESIFPARMEIDYVRYYQKKEN</sequence>
<dbReference type="CDD" id="cd00082">
    <property type="entry name" value="HisKA"/>
    <property type="match status" value="1"/>
</dbReference>
<dbReference type="PANTHER" id="PTHR43711">
    <property type="entry name" value="TWO-COMPONENT HISTIDINE KINASE"/>
    <property type="match status" value="1"/>
</dbReference>
<keyword evidence="8" id="KW-1133">Transmembrane helix</keyword>
<dbReference type="GO" id="GO:0000155">
    <property type="term" value="F:phosphorelay sensor kinase activity"/>
    <property type="evidence" value="ECO:0007669"/>
    <property type="project" value="InterPro"/>
</dbReference>
<dbReference type="RefSeq" id="WP_204972545.1">
    <property type="nucleotide sequence ID" value="NZ_JAAZTS010000020.1"/>
</dbReference>
<dbReference type="AlphaFoldDB" id="A0AA41DCF4"/>
<evidence type="ECO:0000256" key="6">
    <source>
        <dbReference type="ARBA" id="ARBA00023012"/>
    </source>
</evidence>
<comment type="caution">
    <text evidence="10">The sequence shown here is derived from an EMBL/GenBank/DDBJ whole genome shotgun (WGS) entry which is preliminary data.</text>
</comment>
<keyword evidence="8" id="KW-0472">Membrane</keyword>
<evidence type="ECO:0000256" key="7">
    <source>
        <dbReference type="SAM" id="Coils"/>
    </source>
</evidence>
<dbReference type="InterPro" id="IPR036097">
    <property type="entry name" value="HisK_dim/P_sf"/>
</dbReference>
<evidence type="ECO:0000313" key="11">
    <source>
        <dbReference type="Proteomes" id="UP000698924"/>
    </source>
</evidence>
<evidence type="ECO:0000256" key="5">
    <source>
        <dbReference type="ARBA" id="ARBA00022777"/>
    </source>
</evidence>
<evidence type="ECO:0000256" key="8">
    <source>
        <dbReference type="SAM" id="Phobius"/>
    </source>
</evidence>
<name>A0AA41DCF4_9BACT</name>
<evidence type="ECO:0000256" key="3">
    <source>
        <dbReference type="ARBA" id="ARBA00022553"/>
    </source>
</evidence>
<evidence type="ECO:0000313" key="10">
    <source>
        <dbReference type="EMBL" id="MBM6858212.1"/>
    </source>
</evidence>
<comment type="catalytic activity">
    <reaction evidence="1">
        <text>ATP + protein L-histidine = ADP + protein N-phospho-L-histidine.</text>
        <dbReference type="EC" id="2.7.13.3"/>
    </reaction>
</comment>
<keyword evidence="4" id="KW-0808">Transferase</keyword>
<keyword evidence="6" id="KW-0902">Two-component regulatory system</keyword>
<dbReference type="InterPro" id="IPR050736">
    <property type="entry name" value="Sensor_HK_Regulatory"/>
</dbReference>
<evidence type="ECO:0000256" key="2">
    <source>
        <dbReference type="ARBA" id="ARBA00012438"/>
    </source>
</evidence>
<feature type="domain" description="Signal transduction histidine kinase dimerisation/phosphoacceptor" evidence="9">
    <location>
        <begin position="178"/>
        <end position="243"/>
    </location>
</feature>
<feature type="coiled-coil region" evidence="7">
    <location>
        <begin position="151"/>
        <end position="185"/>
    </location>
</feature>
<organism evidence="10 11">
    <name type="scientific">Caecibacteroides pullorum</name>
    <dbReference type="NCBI Taxonomy" id="2725562"/>
    <lineage>
        <taxon>Bacteria</taxon>
        <taxon>Pseudomonadati</taxon>
        <taxon>Bacteroidota</taxon>
        <taxon>Bacteroidia</taxon>
        <taxon>Bacteroidales</taxon>
        <taxon>Bacteroidaceae</taxon>
        <taxon>Caecibacteroides</taxon>
    </lineage>
</organism>
<keyword evidence="3" id="KW-0597">Phosphoprotein</keyword>
<evidence type="ECO:0000256" key="4">
    <source>
        <dbReference type="ARBA" id="ARBA00022679"/>
    </source>
</evidence>
<dbReference type="EC" id="2.7.13.3" evidence="2"/>
<keyword evidence="8" id="KW-0812">Transmembrane</keyword>
<dbReference type="EMBL" id="JACJMO010000020">
    <property type="protein sequence ID" value="MBM6858212.1"/>
    <property type="molecule type" value="Genomic_DNA"/>
</dbReference>
<dbReference type="InterPro" id="IPR003661">
    <property type="entry name" value="HisK_dim/P_dom"/>
</dbReference>
<dbReference type="Gene3D" id="1.10.287.130">
    <property type="match status" value="1"/>
</dbReference>
<dbReference type="Proteomes" id="UP000698924">
    <property type="component" value="Unassembled WGS sequence"/>
</dbReference>
<evidence type="ECO:0000256" key="1">
    <source>
        <dbReference type="ARBA" id="ARBA00000085"/>
    </source>
</evidence>
<dbReference type="Pfam" id="PF00512">
    <property type="entry name" value="HisKA"/>
    <property type="match status" value="1"/>
</dbReference>
<keyword evidence="11" id="KW-1185">Reference proteome</keyword>
<proteinExistence type="predicted"/>
<keyword evidence="7" id="KW-0175">Coiled coil</keyword>
<dbReference type="FunFam" id="1.10.287.130:FF:000001">
    <property type="entry name" value="Two-component sensor histidine kinase"/>
    <property type="match status" value="1"/>
</dbReference>
<accession>A0AA41DCF4</accession>
<evidence type="ECO:0000259" key="9">
    <source>
        <dbReference type="SMART" id="SM00388"/>
    </source>
</evidence>
<dbReference type="SMART" id="SM00388">
    <property type="entry name" value="HisKA"/>
    <property type="match status" value="1"/>
</dbReference>
<dbReference type="PANTHER" id="PTHR43711:SF1">
    <property type="entry name" value="HISTIDINE KINASE 1"/>
    <property type="match status" value="1"/>
</dbReference>
<reference evidence="10 11" key="1">
    <citation type="journal article" date="2021" name="Sci. Rep.">
        <title>The distribution of antibiotic resistance genes in chicken gut microbiota commensals.</title>
        <authorList>
            <person name="Juricova H."/>
            <person name="Matiasovicova J."/>
            <person name="Kubasova T."/>
            <person name="Cejkova D."/>
            <person name="Rychlik I."/>
        </authorList>
    </citation>
    <scope>NUCLEOTIDE SEQUENCE [LARGE SCALE GENOMIC DNA]</scope>
    <source>
        <strain evidence="10 11">An421</strain>
    </source>
</reference>
<keyword evidence="5" id="KW-0418">Kinase</keyword>